<feature type="domain" description="Calcineurin-like phosphoesterase" evidence="1">
    <location>
        <begin position="1"/>
        <end position="234"/>
    </location>
</feature>
<dbReference type="Gene3D" id="3.60.21.10">
    <property type="match status" value="1"/>
</dbReference>
<proteinExistence type="predicted"/>
<sequence>MKIAYASDLHLEMGAVDIENTENADVLILAGDIFTADGLVIEQYVGPNLDLFNYKSFRIHTFIEKCCKEFKHVLMVCGNHESYHFDIDKTISHIKNNLDYGNFHLLDNSCFAIDDVIFTGGTLWTDMNKEDLETLHDIRSLMNDFRVINKGKYKFTPEDVLDYFKETIDYIDLMSVIHKDEKIVVVTHHAPSFKSVDPIYENHTLLNGGYCSNLENFIIDRKNIKLWISGHLHNRNLYYIGDTLLASNPRGYIGYEECANNFKLEYLDLNNLPSKTSESLTQ</sequence>
<accession>A0A6J5L4I7</accession>
<reference evidence="2" key="1">
    <citation type="submission" date="2020-04" db="EMBL/GenBank/DDBJ databases">
        <authorList>
            <person name="Chiriac C."/>
            <person name="Salcher M."/>
            <person name="Ghai R."/>
            <person name="Kavagutti S V."/>
        </authorList>
    </citation>
    <scope>NUCLEOTIDE SEQUENCE</scope>
</reference>
<dbReference type="PANTHER" id="PTHR37844">
    <property type="entry name" value="SER/THR PROTEIN PHOSPHATASE SUPERFAMILY (AFU_ORTHOLOGUE AFUA_1G14840)"/>
    <property type="match status" value="1"/>
</dbReference>
<protein>
    <submittedName>
        <fullName evidence="2">Calcineurin-like phosphoesterase domain, ApaH type</fullName>
    </submittedName>
</protein>
<dbReference type="InterPro" id="IPR029052">
    <property type="entry name" value="Metallo-depent_PP-like"/>
</dbReference>
<dbReference type="GO" id="GO:0016787">
    <property type="term" value="F:hydrolase activity"/>
    <property type="evidence" value="ECO:0007669"/>
    <property type="project" value="InterPro"/>
</dbReference>
<evidence type="ECO:0000313" key="2">
    <source>
        <dbReference type="EMBL" id="CAB4127480.1"/>
    </source>
</evidence>
<name>A0A6J5L4I7_9CAUD</name>
<dbReference type="EMBL" id="LR796208">
    <property type="protein sequence ID" value="CAB4127480.1"/>
    <property type="molecule type" value="Genomic_DNA"/>
</dbReference>
<evidence type="ECO:0000259" key="1">
    <source>
        <dbReference type="Pfam" id="PF00149"/>
    </source>
</evidence>
<organism evidence="2">
    <name type="scientific">uncultured Caudovirales phage</name>
    <dbReference type="NCBI Taxonomy" id="2100421"/>
    <lineage>
        <taxon>Viruses</taxon>
        <taxon>Duplodnaviria</taxon>
        <taxon>Heunggongvirae</taxon>
        <taxon>Uroviricota</taxon>
        <taxon>Caudoviricetes</taxon>
        <taxon>Peduoviridae</taxon>
        <taxon>Maltschvirus</taxon>
        <taxon>Maltschvirus maltsch</taxon>
    </lineage>
</organism>
<dbReference type="Pfam" id="PF00149">
    <property type="entry name" value="Metallophos"/>
    <property type="match status" value="1"/>
</dbReference>
<dbReference type="InterPro" id="IPR004843">
    <property type="entry name" value="Calcineurin-like_PHP"/>
</dbReference>
<gene>
    <name evidence="2" type="ORF">UFOVP84_208</name>
</gene>
<dbReference type="SUPFAM" id="SSF56300">
    <property type="entry name" value="Metallo-dependent phosphatases"/>
    <property type="match status" value="1"/>
</dbReference>
<dbReference type="PANTHER" id="PTHR37844:SF1">
    <property type="entry name" value="CALCINEURIN-LIKE PHOSPHOESTERASE DOMAIN-CONTAINING PROTEIN"/>
    <property type="match status" value="1"/>
</dbReference>